<gene>
    <name evidence="2" type="ORF">L196_06780</name>
</gene>
<organism evidence="2 3">
    <name type="scientific">Cycloclasticus pugetii</name>
    <dbReference type="NCBI Taxonomy" id="34068"/>
    <lineage>
        <taxon>Bacteria</taxon>
        <taxon>Pseudomonadati</taxon>
        <taxon>Pseudomonadota</taxon>
        <taxon>Gammaproteobacteria</taxon>
        <taxon>Thiotrichales</taxon>
        <taxon>Piscirickettsiaceae</taxon>
        <taxon>Cycloclasticus</taxon>
    </lineage>
</organism>
<protein>
    <submittedName>
        <fullName evidence="2">Lytic transglycosylase protein</fullName>
    </submittedName>
</protein>
<comment type="caution">
    <text evidence="2">The sequence shown here is derived from an EMBL/GenBank/DDBJ whole genome shotgun (WGS) entry which is preliminary data.</text>
</comment>
<sequence length="195" mass="22094">MLLLPLVLFGCASTPPKNQANLCAIFYEKDDWYPATLAAQKKWGTPIAVQMAIIHQESRFQSNVKPPRDWFLGVVPLPRSSSAYGYGQAQDSTWEWYMKSTDSYGADRDDFADVADFIGWYTNVSQRKLGISKWDAEKQYLAYHEGHGGYSRGTYLAKGWLRRVAKKVGAQAKRYSAQLKGCESTLDSGWSIWPF</sequence>
<proteinExistence type="predicted"/>
<dbReference type="Proteomes" id="UP000015462">
    <property type="component" value="Unassembled WGS sequence"/>
</dbReference>
<evidence type="ECO:0000313" key="3">
    <source>
        <dbReference type="Proteomes" id="UP000015462"/>
    </source>
</evidence>
<evidence type="ECO:0000313" key="2">
    <source>
        <dbReference type="EMBL" id="EPD13327.1"/>
    </source>
</evidence>
<dbReference type="EMBL" id="ASHL01000004">
    <property type="protein sequence ID" value="EPD13327.1"/>
    <property type="molecule type" value="Genomic_DNA"/>
</dbReference>
<keyword evidence="3" id="KW-1185">Reference proteome</keyword>
<evidence type="ECO:0000259" key="1">
    <source>
        <dbReference type="Pfam" id="PF19489"/>
    </source>
</evidence>
<dbReference type="Pfam" id="PF19489">
    <property type="entry name" value="SLT_4"/>
    <property type="match status" value="1"/>
</dbReference>
<dbReference type="AlphaFoldDB" id="A0AB33Z331"/>
<accession>A0AB33Z331</accession>
<dbReference type="InterPro" id="IPR023346">
    <property type="entry name" value="Lysozyme-like_dom_sf"/>
</dbReference>
<dbReference type="Gene3D" id="1.10.530.10">
    <property type="match status" value="1"/>
</dbReference>
<name>A0AB33Z331_9GAMM</name>
<reference evidence="2 3" key="1">
    <citation type="journal article" date="2013" name="Genome Announc.">
        <title>Genome Sequence of the Pyrene- and Fluoranthene-Degrading Bacterium Cycloclasticus sp. Strain PY97M.</title>
        <authorList>
            <person name="Cui Z."/>
            <person name="Xu G."/>
            <person name="Li Q."/>
            <person name="Gao W."/>
            <person name="Zheng L."/>
        </authorList>
    </citation>
    <scope>NUCLEOTIDE SEQUENCE [LARGE SCALE GENOMIC DNA]</scope>
    <source>
        <strain evidence="2 3">PY97M</strain>
    </source>
</reference>
<dbReference type="RefSeq" id="WP_016390437.1">
    <property type="nucleotide sequence ID" value="NZ_FQZJ01000003.1"/>
</dbReference>
<feature type="domain" description="Transglycosylase SLT" evidence="1">
    <location>
        <begin position="2"/>
        <end position="182"/>
    </location>
</feature>
<dbReference type="SUPFAM" id="SSF53955">
    <property type="entry name" value="Lysozyme-like"/>
    <property type="match status" value="1"/>
</dbReference>
<dbReference type="InterPro" id="IPR045795">
    <property type="entry name" value="SLT_4"/>
</dbReference>